<feature type="compositionally biased region" description="Basic and acidic residues" evidence="2">
    <location>
        <begin position="373"/>
        <end position="391"/>
    </location>
</feature>
<dbReference type="GO" id="GO:0005740">
    <property type="term" value="C:mitochondrial envelope"/>
    <property type="evidence" value="ECO:0007669"/>
    <property type="project" value="TreeGrafter"/>
</dbReference>
<dbReference type="GO" id="GO:0012505">
    <property type="term" value="C:endomembrane system"/>
    <property type="evidence" value="ECO:0007669"/>
    <property type="project" value="TreeGrafter"/>
</dbReference>
<dbReference type="SMART" id="SM00028">
    <property type="entry name" value="TPR"/>
    <property type="match status" value="2"/>
</dbReference>
<feature type="compositionally biased region" description="Basic residues" evidence="2">
    <location>
        <begin position="582"/>
        <end position="593"/>
    </location>
</feature>
<sequence length="926" mass="108376">MITDSEAPTYNFNSDDEAPCEYLNDVYAISEDTFSFKIIKQLGEGYYSPGNGHKVKIIYYELGSEDKIASANVYLGKNDKLPYICEIAAKCMKPNEVCIIQAPKLFTKTFRNSERKNKYDRKENFRTEFKKALRFKQKCVEKYFSYSTVATLKRIKLSSNDVKLLVRKRKLKKATPDGKPNVAQKNASSEELKGDDPHKCSESLTLEDINNVKYKFLKEEELSTYVVYLKEYNRVDILNDDRTIIKEVMREGKGIVTPKKNDYIDFFLQDGKKSEFIHTILEVHNLKYRGLFQILQNMKKKEMSRIVLKGLECLHIYHSVQNTHIEKEEPYGQEKKPNDVQQGRRDFCQDDKQEGILNETSLPSFESNQVKQNDGEMKEGQEEAHLHTSNELPKQKKEIIIELVDFKKSKRVNISSIINQNYTEKLLFYLSEDGKNQNPNKPIIDADCELIIHVSINNDKDRTKGERMHLPVHFWKNNGSIKKRKAFFLFSYGSCFTAPLWFYECFKGLKEGDEVIVPLSKNRNVFSENQFAYHLIFEETAPGEEAHQGQGGTDEVEVEGIKRNSDLKNDRKEPTPNDSRQITKRNHSGRKSSKMKDRKFVQRLISNRNKGKGFFLIDGLKKNQVDRFCEGFFSSQTALIDGTHDEAESPKSPFHCSSFQKVMRKKFYKSVANIQKRRKLTRMKHQLRKQLYGGNSYKECISKKLQHRGKKTDNFSFFKRALKNVYFEKSFYQKDAILKIKIVKLICKKKDPWNMNMSEQIEYLKIYNKMGNTFMKKNLYYAASLHYIKGFDIFRFSKMYTLIFEEKKTNVSNLATDDDMAKELVLHMEKILTNLAISHYKLGNYNECVKYAESAATINPENVKCIYWKHMAYLQQNKYHQVIKNLNNSFCLNNLTLLKLYNTARVIKKKQDAHFNSLFYAMYDQK</sequence>
<dbReference type="InterPro" id="IPR050754">
    <property type="entry name" value="FKBP4/5/8-like"/>
</dbReference>
<dbReference type="Proteomes" id="UP000053562">
    <property type="component" value="Unassembled WGS sequence"/>
</dbReference>
<feature type="compositionally biased region" description="Polar residues" evidence="2">
    <location>
        <begin position="358"/>
        <end position="372"/>
    </location>
</feature>
<dbReference type="InterPro" id="IPR019734">
    <property type="entry name" value="TPR_rpt"/>
</dbReference>
<dbReference type="PROSITE" id="PS50005">
    <property type="entry name" value="TPR"/>
    <property type="match status" value="1"/>
</dbReference>
<dbReference type="EMBL" id="KQ234376">
    <property type="protein sequence ID" value="KMZ77786.1"/>
    <property type="molecule type" value="Genomic_DNA"/>
</dbReference>
<dbReference type="PANTHER" id="PTHR46512">
    <property type="entry name" value="PEPTIDYLPROLYL ISOMERASE"/>
    <property type="match status" value="1"/>
</dbReference>
<proteinExistence type="predicted"/>
<dbReference type="GO" id="GO:0016020">
    <property type="term" value="C:membrane"/>
    <property type="evidence" value="ECO:0007669"/>
    <property type="project" value="TreeGrafter"/>
</dbReference>
<dbReference type="PANTHER" id="PTHR46512:SF1">
    <property type="entry name" value="PEPTIDYLPROLYL ISOMERASE"/>
    <property type="match status" value="1"/>
</dbReference>
<feature type="compositionally biased region" description="Basic and acidic residues" evidence="2">
    <location>
        <begin position="559"/>
        <end position="575"/>
    </location>
</feature>
<dbReference type="GO" id="GO:0044183">
    <property type="term" value="F:protein folding chaperone"/>
    <property type="evidence" value="ECO:0007669"/>
    <property type="project" value="TreeGrafter"/>
</dbReference>
<gene>
    <name evidence="3" type="ORF">PVIIG_00474</name>
</gene>
<evidence type="ECO:0000256" key="1">
    <source>
        <dbReference type="PROSITE-ProRule" id="PRU00339"/>
    </source>
</evidence>
<evidence type="ECO:0000313" key="3">
    <source>
        <dbReference type="EMBL" id="KMZ77786.1"/>
    </source>
</evidence>
<feature type="region of interest" description="Disordered" evidence="2">
    <location>
        <begin position="358"/>
        <end position="391"/>
    </location>
</feature>
<feature type="repeat" description="TPR" evidence="1">
    <location>
        <begin position="829"/>
        <end position="862"/>
    </location>
</feature>
<reference evidence="3 4" key="1">
    <citation type="submission" date="2011-08" db="EMBL/GenBank/DDBJ databases">
        <title>The Genome Sequence of Plasmodium vivax India VII.</title>
        <authorList>
            <consortium name="The Broad Institute Genome Sequencing Platform"/>
            <consortium name="The Broad Institute Genome Sequencing Center for Infectious Disease"/>
            <person name="Neafsey D."/>
            <person name="Carlton J."/>
            <person name="Barnwell J."/>
            <person name="Collins W."/>
            <person name="Escalante A."/>
            <person name="Mullikin J."/>
            <person name="Saul A."/>
            <person name="Guigo R."/>
            <person name="Camara F."/>
            <person name="Young S.K."/>
            <person name="Zeng Q."/>
            <person name="Gargeya S."/>
            <person name="Fitzgerald M."/>
            <person name="Haas B."/>
            <person name="Abouelleil A."/>
            <person name="Alvarado L."/>
            <person name="Arachchi H.M."/>
            <person name="Berlin A."/>
            <person name="Brown A."/>
            <person name="Chapman S.B."/>
            <person name="Chen Z."/>
            <person name="Dunbar C."/>
            <person name="Freedman E."/>
            <person name="Gearin G."/>
            <person name="Gellesch M."/>
            <person name="Goldberg J."/>
            <person name="Griggs A."/>
            <person name="Gujja S."/>
            <person name="Heiman D."/>
            <person name="Howarth C."/>
            <person name="Larson L."/>
            <person name="Lui A."/>
            <person name="MacDonald P.J.P."/>
            <person name="Montmayeur A."/>
            <person name="Murphy C."/>
            <person name="Neiman D."/>
            <person name="Pearson M."/>
            <person name="Priest M."/>
            <person name="Roberts A."/>
            <person name="Saif S."/>
            <person name="Shea T."/>
            <person name="Shenoy N."/>
            <person name="Sisk P."/>
            <person name="Stolte C."/>
            <person name="Sykes S."/>
            <person name="Wortman J."/>
            <person name="Nusbaum C."/>
            <person name="Birren B."/>
        </authorList>
    </citation>
    <scope>NUCLEOTIDE SEQUENCE [LARGE SCALE GENOMIC DNA]</scope>
    <source>
        <strain evidence="3 4">India VII</strain>
    </source>
</reference>
<keyword evidence="1" id="KW-0802">TPR repeat</keyword>
<dbReference type="SUPFAM" id="SSF48452">
    <property type="entry name" value="TPR-like"/>
    <property type="match status" value="1"/>
</dbReference>
<name>A0A0J9S4Z8_PLAVI</name>
<protein>
    <submittedName>
        <fullName evidence="3">Uncharacterized protein</fullName>
    </submittedName>
</protein>
<organism evidence="3 4">
    <name type="scientific">Plasmodium vivax India VII</name>
    <dbReference type="NCBI Taxonomy" id="1077284"/>
    <lineage>
        <taxon>Eukaryota</taxon>
        <taxon>Sar</taxon>
        <taxon>Alveolata</taxon>
        <taxon>Apicomplexa</taxon>
        <taxon>Aconoidasida</taxon>
        <taxon>Haemosporida</taxon>
        <taxon>Plasmodiidae</taxon>
        <taxon>Plasmodium</taxon>
        <taxon>Plasmodium (Plasmodium)</taxon>
    </lineage>
</organism>
<feature type="region of interest" description="Disordered" evidence="2">
    <location>
        <begin position="543"/>
        <end position="599"/>
    </location>
</feature>
<evidence type="ECO:0000313" key="4">
    <source>
        <dbReference type="Proteomes" id="UP000053562"/>
    </source>
</evidence>
<dbReference type="OrthoDB" id="392073at2759"/>
<dbReference type="Gene3D" id="1.25.40.10">
    <property type="entry name" value="Tetratricopeptide repeat domain"/>
    <property type="match status" value="1"/>
</dbReference>
<dbReference type="GO" id="GO:0005829">
    <property type="term" value="C:cytosol"/>
    <property type="evidence" value="ECO:0007669"/>
    <property type="project" value="TreeGrafter"/>
</dbReference>
<accession>A0A0J9S4Z8</accession>
<feature type="compositionally biased region" description="Basic and acidic residues" evidence="2">
    <location>
        <begin position="188"/>
        <end position="197"/>
    </location>
</feature>
<feature type="region of interest" description="Disordered" evidence="2">
    <location>
        <begin position="172"/>
        <end position="197"/>
    </location>
</feature>
<dbReference type="InterPro" id="IPR011990">
    <property type="entry name" value="TPR-like_helical_dom_sf"/>
</dbReference>
<evidence type="ECO:0000256" key="2">
    <source>
        <dbReference type="SAM" id="MobiDB-lite"/>
    </source>
</evidence>
<dbReference type="AlphaFoldDB" id="A0A0J9S4Z8"/>